<protein>
    <submittedName>
        <fullName evidence="3">Sirohydrochlorin ferrochelatase</fullName>
    </submittedName>
</protein>
<evidence type="ECO:0000313" key="3">
    <source>
        <dbReference type="EMBL" id="SDG06023.1"/>
    </source>
</evidence>
<reference evidence="4" key="1">
    <citation type="submission" date="2016-10" db="EMBL/GenBank/DDBJ databases">
        <authorList>
            <person name="Varghese N."/>
            <person name="Submissions S."/>
        </authorList>
    </citation>
    <scope>NUCLEOTIDE SEQUENCE [LARGE SCALE GENOMIC DNA]</scope>
    <source>
        <strain evidence="4">IBRC-M 10760</strain>
    </source>
</reference>
<dbReference type="OrthoDB" id="210934at2157"/>
<keyword evidence="4" id="KW-1185">Reference proteome</keyword>
<accession>A0A1G7R5L3</accession>
<dbReference type="SUPFAM" id="SSF53800">
    <property type="entry name" value="Chelatase"/>
    <property type="match status" value="2"/>
</dbReference>
<dbReference type="AlphaFoldDB" id="A0A1G7R5L3"/>
<dbReference type="Pfam" id="PF01903">
    <property type="entry name" value="CbiX"/>
    <property type="match status" value="1"/>
</dbReference>
<dbReference type="GO" id="GO:0016829">
    <property type="term" value="F:lyase activity"/>
    <property type="evidence" value="ECO:0007669"/>
    <property type="project" value="UniProtKB-KW"/>
</dbReference>
<organism evidence="3 4">
    <name type="scientific">Halorientalis regularis</name>
    <dbReference type="NCBI Taxonomy" id="660518"/>
    <lineage>
        <taxon>Archaea</taxon>
        <taxon>Methanobacteriati</taxon>
        <taxon>Methanobacteriota</taxon>
        <taxon>Stenosarchaea group</taxon>
        <taxon>Halobacteria</taxon>
        <taxon>Halobacteriales</taxon>
        <taxon>Haloarculaceae</taxon>
        <taxon>Halorientalis</taxon>
    </lineage>
</organism>
<keyword evidence="1" id="KW-0479">Metal-binding</keyword>
<dbReference type="EMBL" id="FNBK01000014">
    <property type="protein sequence ID" value="SDG06023.1"/>
    <property type="molecule type" value="Genomic_DNA"/>
</dbReference>
<sequence length="261" mass="28354">MTQDTLVLVGQEGTHARETLATHADRIARRGAVDAAHAVTYAEEPGRELRERFRSLPEGVVYVLPASLAHSRETTDVLPRTFPAFDGSVRYCEPIGQSPAITRLVTERATAQVEADSDGTLVLVGQGSSSQPYHRQMVEYHAARIAERTDYAAVEPTYLLQNPAVECVRYAIETDRAVAVPLFMTANATTDRRIPAKLELDRGGMAYADPLGDHPLVTDAIEGEITRQRALATADRTQPTSFEDALVQGARSVATDGEGPI</sequence>
<evidence type="ECO:0000256" key="2">
    <source>
        <dbReference type="ARBA" id="ARBA00023239"/>
    </source>
</evidence>
<name>A0A1G7R5L3_9EURY</name>
<proteinExistence type="predicted"/>
<dbReference type="Gene3D" id="3.40.50.1400">
    <property type="match status" value="2"/>
</dbReference>
<gene>
    <name evidence="3" type="ORF">SAMN05216218_11460</name>
</gene>
<dbReference type="InterPro" id="IPR002762">
    <property type="entry name" value="CbiX-like"/>
</dbReference>
<evidence type="ECO:0000256" key="1">
    <source>
        <dbReference type="ARBA" id="ARBA00022723"/>
    </source>
</evidence>
<dbReference type="Proteomes" id="UP000199076">
    <property type="component" value="Unassembled WGS sequence"/>
</dbReference>
<dbReference type="RefSeq" id="WP_092694288.1">
    <property type="nucleotide sequence ID" value="NZ_FNBK01000014.1"/>
</dbReference>
<keyword evidence="2" id="KW-0456">Lyase</keyword>
<dbReference type="STRING" id="660518.SAMN05216218_11460"/>
<dbReference type="GO" id="GO:0046872">
    <property type="term" value="F:metal ion binding"/>
    <property type="evidence" value="ECO:0007669"/>
    <property type="project" value="UniProtKB-KW"/>
</dbReference>
<evidence type="ECO:0000313" key="4">
    <source>
        <dbReference type="Proteomes" id="UP000199076"/>
    </source>
</evidence>